<dbReference type="EMBL" id="AP025293">
    <property type="protein sequence ID" value="BDD00780.1"/>
    <property type="molecule type" value="Genomic_DNA"/>
</dbReference>
<feature type="domain" description="Phospholipase D-like" evidence="1">
    <location>
        <begin position="27"/>
        <end position="140"/>
    </location>
</feature>
<reference evidence="2 3" key="1">
    <citation type="submission" date="2021-12" db="EMBL/GenBank/DDBJ databases">
        <title>Genome sequencing of bacteria with rrn-lacking chromosome and rrn-plasmid.</title>
        <authorList>
            <person name="Anda M."/>
            <person name="Iwasaki W."/>
        </authorList>
    </citation>
    <scope>NUCLEOTIDE SEQUENCE [LARGE SCALE GENOMIC DNA]</scope>
    <source>
        <strain evidence="2 3">NBRC 101262</strain>
        <plasmid evidence="2 3">pPP1</plasmid>
    </source>
</reference>
<dbReference type="InterPro" id="IPR025202">
    <property type="entry name" value="PLD-like_dom"/>
</dbReference>
<keyword evidence="2" id="KW-0614">Plasmid</keyword>
<protein>
    <recommendedName>
        <fullName evidence="1">Phospholipase D-like domain-containing protein</fullName>
    </recommendedName>
</protein>
<proteinExistence type="predicted"/>
<evidence type="ECO:0000313" key="3">
    <source>
        <dbReference type="Proteomes" id="UP001354989"/>
    </source>
</evidence>
<sequence>MAACRSARMATPTYSFAVCAEIFDQLEQGDRVRIANSKWEDDRPDLRASMENLLRRGVRLQVMAPTLRSENIDQSWVDHLSNWQEEYPHFEVKWVSSPVLHNKNIFIERKNGERSAWTGAHNFRRRSLIYNFELLMSVQD</sequence>
<evidence type="ECO:0000259" key="1">
    <source>
        <dbReference type="Pfam" id="PF13091"/>
    </source>
</evidence>
<gene>
    <name evidence="2" type="ORF">PEPS_30600</name>
</gene>
<name>A0ABM7VIJ6_9BACT</name>
<dbReference type="Pfam" id="PF13091">
    <property type="entry name" value="PLDc_2"/>
    <property type="match status" value="1"/>
</dbReference>
<dbReference type="SUPFAM" id="SSF56024">
    <property type="entry name" value="Phospholipase D/nuclease"/>
    <property type="match status" value="1"/>
</dbReference>
<organism evidence="2 3">
    <name type="scientific">Persicobacter psychrovividus</name>
    <dbReference type="NCBI Taxonomy" id="387638"/>
    <lineage>
        <taxon>Bacteria</taxon>
        <taxon>Pseudomonadati</taxon>
        <taxon>Bacteroidota</taxon>
        <taxon>Cytophagia</taxon>
        <taxon>Cytophagales</taxon>
        <taxon>Persicobacteraceae</taxon>
        <taxon>Persicobacter</taxon>
    </lineage>
</organism>
<geneLocation type="plasmid" evidence="2 3">
    <name>pPP1</name>
</geneLocation>
<dbReference type="Proteomes" id="UP001354989">
    <property type="component" value="Plasmid pPP1"/>
</dbReference>
<keyword evidence="3" id="KW-1185">Reference proteome</keyword>
<dbReference type="Gene3D" id="3.30.870.10">
    <property type="entry name" value="Endonuclease Chain A"/>
    <property type="match status" value="1"/>
</dbReference>
<evidence type="ECO:0000313" key="2">
    <source>
        <dbReference type="EMBL" id="BDD00780.1"/>
    </source>
</evidence>
<accession>A0ABM7VIJ6</accession>